<dbReference type="InterPro" id="IPR001019">
    <property type="entry name" value="Gprotein_alpha_su"/>
</dbReference>
<dbReference type="GO" id="GO:0003924">
    <property type="term" value="F:GTPase activity"/>
    <property type="evidence" value="ECO:0007669"/>
    <property type="project" value="InterPro"/>
</dbReference>
<dbReference type="SUPFAM" id="SSF52540">
    <property type="entry name" value="P-loop containing nucleoside triphosphate hydrolases"/>
    <property type="match status" value="1"/>
</dbReference>
<dbReference type="GO" id="GO:0005525">
    <property type="term" value="F:GTP binding"/>
    <property type="evidence" value="ECO:0007669"/>
    <property type="project" value="UniProtKB-KW"/>
</dbReference>
<evidence type="ECO:0000256" key="5">
    <source>
        <dbReference type="PIRSR" id="PIRSR601019-2"/>
    </source>
</evidence>
<dbReference type="AlphaFoldDB" id="A0A060SXR8"/>
<dbReference type="PANTHER" id="PTHR10218:SF360">
    <property type="entry name" value="GUANINE NUCLEOTIDE-BINDING PROTEIN SUBUNIT ALPHA HOMOLOG"/>
    <property type="match status" value="1"/>
</dbReference>
<keyword evidence="5" id="KW-0479">Metal-binding</keyword>
<feature type="compositionally biased region" description="Polar residues" evidence="6">
    <location>
        <begin position="1"/>
        <end position="14"/>
    </location>
</feature>
<dbReference type="HOGENOM" id="CLU_014184_1_1_1"/>
<dbReference type="Gene3D" id="1.10.400.10">
    <property type="entry name" value="GI Alpha 1, domain 2-like"/>
    <property type="match status" value="1"/>
</dbReference>
<evidence type="ECO:0000256" key="4">
    <source>
        <dbReference type="PIRSR" id="PIRSR601019-1"/>
    </source>
</evidence>
<dbReference type="InterPro" id="IPR011025">
    <property type="entry name" value="GproteinA_insert"/>
</dbReference>
<dbReference type="SUPFAM" id="SSF47895">
    <property type="entry name" value="Transducin (alpha subunit), insertion domain"/>
    <property type="match status" value="1"/>
</dbReference>
<sequence>MAQRSRTQPQNTLQHVRRRSLSDPLAAALLPPAGETAEQREARLRQEEEAKQRSECIDKMLKHDEKSRRRKKTVKVLLLGQSESGKSTTLKQFQLLHAPAAFRQERLAWRFVIYLNLVRSIRRILEAIAPEDNTAIDDDDFGDSSDTASIIISGSGRPSSSLVGSQPNYEHYRRRLAPLMELEQRLINMLSDPVDNDEHEATHLPPSSSLPADAHTLHHAGSMASIHHAGARPAPRITIPTASTSASSSSSFAYSSSQSSGNPFMSPRSPTSPATSMMSSGSNELSVRTGSNWKKHFAFPRIQSPKTPESGEVEGWWEDPNDPVHTLNSCRAAMSELWRDPKVRHRLDEKRIRLEESSGFFLDEIDRITALMYFPTDDDVLKARLKTTGVVEHTFSLAKNSEWRGVEWKIYDVGGARNQRQAWAPYFDDVNAIIFLAPISAFDQVLAEDPRVNRLEDSFHLWKSVIENKLLAHVNIVLFLNKCDLLRKKLESGVRLRNYIADYNRPNDYETVSHYFRNRFGVRDSILTANLKSSSLM</sequence>
<evidence type="ECO:0000256" key="1">
    <source>
        <dbReference type="ARBA" id="ARBA00022741"/>
    </source>
</evidence>
<dbReference type="GO" id="GO:0031683">
    <property type="term" value="F:G-protein beta/gamma-subunit complex binding"/>
    <property type="evidence" value="ECO:0007669"/>
    <property type="project" value="InterPro"/>
</dbReference>
<dbReference type="GO" id="GO:0007188">
    <property type="term" value="P:adenylate cyclase-modulating G protein-coupled receptor signaling pathway"/>
    <property type="evidence" value="ECO:0007669"/>
    <property type="project" value="TreeGrafter"/>
</dbReference>
<evidence type="ECO:0008006" key="9">
    <source>
        <dbReference type="Google" id="ProtNLM"/>
    </source>
</evidence>
<comment type="caution">
    <text evidence="7">The sequence shown here is derived from an EMBL/GenBank/DDBJ whole genome shotgun (WGS) entry which is preliminary data.</text>
</comment>
<dbReference type="OrthoDB" id="5817230at2759"/>
<organism evidence="7 8">
    <name type="scientific">Pycnoporus cinnabarinus</name>
    <name type="common">Cinnabar-red polypore</name>
    <name type="synonym">Trametes cinnabarina</name>
    <dbReference type="NCBI Taxonomy" id="5643"/>
    <lineage>
        <taxon>Eukaryota</taxon>
        <taxon>Fungi</taxon>
        <taxon>Dikarya</taxon>
        <taxon>Basidiomycota</taxon>
        <taxon>Agaricomycotina</taxon>
        <taxon>Agaricomycetes</taxon>
        <taxon>Polyporales</taxon>
        <taxon>Polyporaceae</taxon>
        <taxon>Trametes</taxon>
    </lineage>
</organism>
<keyword evidence="5" id="KW-0460">Magnesium</keyword>
<dbReference type="Proteomes" id="UP000029665">
    <property type="component" value="Unassembled WGS sequence"/>
</dbReference>
<evidence type="ECO:0000313" key="7">
    <source>
        <dbReference type="EMBL" id="CDO77298.1"/>
    </source>
</evidence>
<dbReference type="PROSITE" id="PS51882">
    <property type="entry name" value="G_ALPHA"/>
    <property type="match status" value="1"/>
</dbReference>
<dbReference type="STRING" id="5643.A0A060SXR8"/>
<dbReference type="SMART" id="SM00275">
    <property type="entry name" value="G_alpha"/>
    <property type="match status" value="1"/>
</dbReference>
<feature type="region of interest" description="Disordered" evidence="6">
    <location>
        <begin position="1"/>
        <end position="52"/>
    </location>
</feature>
<proteinExistence type="predicted"/>
<dbReference type="InterPro" id="IPR027417">
    <property type="entry name" value="P-loop_NTPase"/>
</dbReference>
<feature type="compositionally biased region" description="Low complexity" evidence="6">
    <location>
        <begin position="24"/>
        <end position="36"/>
    </location>
</feature>
<keyword evidence="1 4" id="KW-0547">Nucleotide-binding</keyword>
<feature type="binding site" evidence="5">
    <location>
        <position position="387"/>
    </location>
    <ligand>
        <name>Mg(2+)</name>
        <dbReference type="ChEBI" id="CHEBI:18420"/>
    </ligand>
</feature>
<dbReference type="GO" id="GO:0046872">
    <property type="term" value="F:metal ion binding"/>
    <property type="evidence" value="ECO:0007669"/>
    <property type="project" value="UniProtKB-KW"/>
</dbReference>
<dbReference type="Pfam" id="PF00503">
    <property type="entry name" value="G-alpha"/>
    <property type="match status" value="1"/>
</dbReference>
<keyword evidence="2 4" id="KW-0342">GTP-binding</keyword>
<accession>A0A060SXR8</accession>
<dbReference type="PANTHER" id="PTHR10218">
    <property type="entry name" value="GTP-BINDING PROTEIN ALPHA SUBUNIT"/>
    <property type="match status" value="1"/>
</dbReference>
<evidence type="ECO:0000256" key="6">
    <source>
        <dbReference type="SAM" id="MobiDB-lite"/>
    </source>
</evidence>
<keyword evidence="3" id="KW-0807">Transducer</keyword>
<feature type="compositionally biased region" description="Acidic residues" evidence="6">
    <location>
        <begin position="311"/>
        <end position="320"/>
    </location>
</feature>
<feature type="compositionally biased region" description="Basic and acidic residues" evidence="6">
    <location>
        <begin position="37"/>
        <end position="52"/>
    </location>
</feature>
<evidence type="ECO:0000313" key="8">
    <source>
        <dbReference type="Proteomes" id="UP000029665"/>
    </source>
</evidence>
<dbReference type="FunFam" id="3.40.50.300:FF:000720">
    <property type="entry name" value="Guanine nucleotide-binding protein G(k) subunit alpha"/>
    <property type="match status" value="1"/>
</dbReference>
<dbReference type="PRINTS" id="PR00318">
    <property type="entry name" value="GPROTEINA"/>
</dbReference>
<protein>
    <recommendedName>
        <fullName evidence="9">G-alpha-domain-containing protein</fullName>
    </recommendedName>
</protein>
<feature type="compositionally biased region" description="Polar residues" evidence="6">
    <location>
        <begin position="283"/>
        <end position="292"/>
    </location>
</feature>
<gene>
    <name evidence="7" type="ORF">BN946_scf184753.g48</name>
</gene>
<dbReference type="GO" id="GO:0001664">
    <property type="term" value="F:G protein-coupled receptor binding"/>
    <property type="evidence" value="ECO:0007669"/>
    <property type="project" value="TreeGrafter"/>
</dbReference>
<feature type="binding site" evidence="4">
    <location>
        <begin position="481"/>
        <end position="484"/>
    </location>
    <ligand>
        <name>GTP</name>
        <dbReference type="ChEBI" id="CHEBI:37565"/>
    </ligand>
</feature>
<dbReference type="Gene3D" id="3.40.50.300">
    <property type="entry name" value="P-loop containing nucleotide triphosphate hydrolases"/>
    <property type="match status" value="2"/>
</dbReference>
<keyword evidence="8" id="KW-1185">Reference proteome</keyword>
<evidence type="ECO:0000256" key="3">
    <source>
        <dbReference type="ARBA" id="ARBA00023224"/>
    </source>
</evidence>
<dbReference type="OMA" id="AWRFVIY"/>
<reference evidence="7" key="1">
    <citation type="submission" date="2014-01" db="EMBL/GenBank/DDBJ databases">
        <title>The genome of the white-rot fungus Pycnoporus cinnabarinus: a basidiomycete model with a versatile arsenal for lignocellulosic biomass breakdown.</title>
        <authorList>
            <person name="Levasseur A."/>
            <person name="Lomascolo A."/>
            <person name="Ruiz-Duenas F.J."/>
            <person name="Uzan E."/>
            <person name="Piumi F."/>
            <person name="Kues U."/>
            <person name="Ram A.F.J."/>
            <person name="Murat C."/>
            <person name="Haon M."/>
            <person name="Benoit I."/>
            <person name="Arfi Y."/>
            <person name="Chevret D."/>
            <person name="Drula E."/>
            <person name="Kwon M.J."/>
            <person name="Gouret P."/>
            <person name="Lesage-Meessen L."/>
            <person name="Lombard V."/>
            <person name="Mariette J."/>
            <person name="Noirot C."/>
            <person name="Park J."/>
            <person name="Patyshakuliyeva A."/>
            <person name="Wieneger R.A.B."/>
            <person name="Wosten H.A.B."/>
            <person name="Martin F."/>
            <person name="Coutinho P.M."/>
            <person name="de Vries R."/>
            <person name="Martinez A.T."/>
            <person name="Klopp C."/>
            <person name="Pontarotti P."/>
            <person name="Henrissat B."/>
            <person name="Record E."/>
        </authorList>
    </citation>
    <scope>NUCLEOTIDE SEQUENCE [LARGE SCALE GENOMIC DNA]</scope>
    <source>
        <strain evidence="7">BRFM137</strain>
    </source>
</reference>
<dbReference type="EMBL" id="CCBP010000447">
    <property type="protein sequence ID" value="CDO77298.1"/>
    <property type="molecule type" value="Genomic_DNA"/>
</dbReference>
<feature type="region of interest" description="Disordered" evidence="6">
    <location>
        <begin position="236"/>
        <end position="320"/>
    </location>
</feature>
<dbReference type="GO" id="GO:0005834">
    <property type="term" value="C:heterotrimeric G-protein complex"/>
    <property type="evidence" value="ECO:0007669"/>
    <property type="project" value="TreeGrafter"/>
</dbReference>
<feature type="compositionally biased region" description="Low complexity" evidence="6">
    <location>
        <begin position="242"/>
        <end position="282"/>
    </location>
</feature>
<evidence type="ECO:0000256" key="2">
    <source>
        <dbReference type="ARBA" id="ARBA00023134"/>
    </source>
</evidence>
<feature type="binding site" evidence="4">
    <location>
        <begin position="381"/>
        <end position="387"/>
    </location>
    <ligand>
        <name>GTP</name>
        <dbReference type="ChEBI" id="CHEBI:37565"/>
    </ligand>
</feature>
<name>A0A060SXR8_PYCCI</name>
<dbReference type="GO" id="GO:0005737">
    <property type="term" value="C:cytoplasm"/>
    <property type="evidence" value="ECO:0007669"/>
    <property type="project" value="TreeGrafter"/>
</dbReference>